<dbReference type="EnsemblPlants" id="AES71042">
    <property type="protein sequence ID" value="AES71042"/>
    <property type="gene ID" value="MTR_3g069400"/>
</dbReference>
<dbReference type="AlphaFoldDB" id="G7JA18"/>
<keyword evidence="1" id="KW-0472">Membrane</keyword>
<accession>G7JA18</accession>
<evidence type="ECO:0000313" key="2">
    <source>
        <dbReference type="EMBL" id="AES71042.1"/>
    </source>
</evidence>
<keyword evidence="1 2" id="KW-0812">Transmembrane</keyword>
<dbReference type="HOGENOM" id="CLU_2472443_0_0_1"/>
<gene>
    <name evidence="2" type="ordered locus">MTR_3g069400</name>
    <name evidence="3" type="ORF">MtrunA17_Chr3g0112591</name>
</gene>
<dbReference type="Proteomes" id="UP000002051">
    <property type="component" value="Chromosome 3"/>
</dbReference>
<sequence length="88" mass="10457">MTQVYVLVGADLQKLLIIFIFLHCSTFGAVWNHIFDWFGWSTAIPYEVVDHFTQFTFSGGDSKMRQSILHLIWFATVWETWKERNNRI</sequence>
<reference evidence="4" key="3">
    <citation type="submission" date="2015-04" db="UniProtKB">
        <authorList>
            <consortium name="EnsemblPlants"/>
        </authorList>
    </citation>
    <scope>IDENTIFICATION</scope>
    <source>
        <strain evidence="4">cv. Jemalong A17</strain>
    </source>
</reference>
<evidence type="ECO:0000313" key="3">
    <source>
        <dbReference type="EMBL" id="RHN68317.1"/>
    </source>
</evidence>
<evidence type="ECO:0000256" key="1">
    <source>
        <dbReference type="SAM" id="Phobius"/>
    </source>
</evidence>
<reference evidence="3" key="4">
    <citation type="journal article" date="2018" name="Nat. Plants">
        <title>Whole-genome landscape of Medicago truncatula symbiotic genes.</title>
        <authorList>
            <person name="Pecrix Y."/>
            <person name="Gamas P."/>
            <person name="Carrere S."/>
        </authorList>
    </citation>
    <scope>NUCLEOTIDE SEQUENCE</scope>
    <source>
        <tissue evidence="3">Leaves</tissue>
    </source>
</reference>
<organism evidence="2 5">
    <name type="scientific">Medicago truncatula</name>
    <name type="common">Barrel medic</name>
    <name type="synonym">Medicago tribuloides</name>
    <dbReference type="NCBI Taxonomy" id="3880"/>
    <lineage>
        <taxon>Eukaryota</taxon>
        <taxon>Viridiplantae</taxon>
        <taxon>Streptophyta</taxon>
        <taxon>Embryophyta</taxon>
        <taxon>Tracheophyta</taxon>
        <taxon>Spermatophyta</taxon>
        <taxon>Magnoliopsida</taxon>
        <taxon>eudicotyledons</taxon>
        <taxon>Gunneridae</taxon>
        <taxon>Pentapetalae</taxon>
        <taxon>rosids</taxon>
        <taxon>fabids</taxon>
        <taxon>Fabales</taxon>
        <taxon>Fabaceae</taxon>
        <taxon>Papilionoideae</taxon>
        <taxon>50 kb inversion clade</taxon>
        <taxon>NPAAA clade</taxon>
        <taxon>Hologalegina</taxon>
        <taxon>IRL clade</taxon>
        <taxon>Trifolieae</taxon>
        <taxon>Medicago</taxon>
    </lineage>
</organism>
<dbReference type="Proteomes" id="UP000265566">
    <property type="component" value="Chromosome 3"/>
</dbReference>
<dbReference type="EMBL" id="PSQE01000003">
    <property type="protein sequence ID" value="RHN68317.1"/>
    <property type="molecule type" value="Genomic_DNA"/>
</dbReference>
<feature type="transmembrane region" description="Helical" evidence="1">
    <location>
        <begin position="12"/>
        <end position="31"/>
    </location>
</feature>
<keyword evidence="5" id="KW-1185">Reference proteome</keyword>
<protein>
    <submittedName>
        <fullName evidence="2">Transmembrane protein, putative</fullName>
    </submittedName>
</protein>
<evidence type="ECO:0000313" key="5">
    <source>
        <dbReference type="Proteomes" id="UP000002051"/>
    </source>
</evidence>
<reference evidence="2 5" key="2">
    <citation type="journal article" date="2014" name="BMC Genomics">
        <title>An improved genome release (version Mt4.0) for the model legume Medicago truncatula.</title>
        <authorList>
            <person name="Tang H."/>
            <person name="Krishnakumar V."/>
            <person name="Bidwell S."/>
            <person name="Rosen B."/>
            <person name="Chan A."/>
            <person name="Zhou S."/>
            <person name="Gentzbittel L."/>
            <person name="Childs K.L."/>
            <person name="Yandell M."/>
            <person name="Gundlach H."/>
            <person name="Mayer K.F."/>
            <person name="Schwartz D.C."/>
            <person name="Town C.D."/>
        </authorList>
    </citation>
    <scope>GENOME REANNOTATION</scope>
    <source>
        <strain evidence="4 5">cv. Jemalong A17</strain>
    </source>
</reference>
<dbReference type="Gramene" id="rna16653">
    <property type="protein sequence ID" value="RHN68317.1"/>
    <property type="gene ID" value="gene16653"/>
</dbReference>
<reference evidence="2 5" key="1">
    <citation type="journal article" date="2011" name="Nature">
        <title>The Medicago genome provides insight into the evolution of rhizobial symbioses.</title>
        <authorList>
            <person name="Young N.D."/>
            <person name="Debelle F."/>
            <person name="Oldroyd G.E."/>
            <person name="Geurts R."/>
            <person name="Cannon S.B."/>
            <person name="Udvardi M.K."/>
            <person name="Benedito V.A."/>
            <person name="Mayer K.F."/>
            <person name="Gouzy J."/>
            <person name="Schoof H."/>
            <person name="Van de Peer Y."/>
            <person name="Proost S."/>
            <person name="Cook D.R."/>
            <person name="Meyers B.C."/>
            <person name="Spannagl M."/>
            <person name="Cheung F."/>
            <person name="De Mita S."/>
            <person name="Krishnakumar V."/>
            <person name="Gundlach H."/>
            <person name="Zhou S."/>
            <person name="Mudge J."/>
            <person name="Bharti A.K."/>
            <person name="Murray J.D."/>
            <person name="Naoumkina M.A."/>
            <person name="Rosen B."/>
            <person name="Silverstein K.A."/>
            <person name="Tang H."/>
            <person name="Rombauts S."/>
            <person name="Zhao P.X."/>
            <person name="Zhou P."/>
            <person name="Barbe V."/>
            <person name="Bardou P."/>
            <person name="Bechner M."/>
            <person name="Bellec A."/>
            <person name="Berger A."/>
            <person name="Berges H."/>
            <person name="Bidwell S."/>
            <person name="Bisseling T."/>
            <person name="Choisne N."/>
            <person name="Couloux A."/>
            <person name="Denny R."/>
            <person name="Deshpande S."/>
            <person name="Dai X."/>
            <person name="Doyle J.J."/>
            <person name="Dudez A.M."/>
            <person name="Farmer A.D."/>
            <person name="Fouteau S."/>
            <person name="Franken C."/>
            <person name="Gibelin C."/>
            <person name="Gish J."/>
            <person name="Goldstein S."/>
            <person name="Gonzalez A.J."/>
            <person name="Green P.J."/>
            <person name="Hallab A."/>
            <person name="Hartog M."/>
            <person name="Hua A."/>
            <person name="Humphray S.J."/>
            <person name="Jeong D.H."/>
            <person name="Jing Y."/>
            <person name="Jocker A."/>
            <person name="Kenton S.M."/>
            <person name="Kim D.J."/>
            <person name="Klee K."/>
            <person name="Lai H."/>
            <person name="Lang C."/>
            <person name="Lin S."/>
            <person name="Macmil S.L."/>
            <person name="Magdelenat G."/>
            <person name="Matthews L."/>
            <person name="McCorrison J."/>
            <person name="Monaghan E.L."/>
            <person name="Mun J.H."/>
            <person name="Najar F.Z."/>
            <person name="Nicholson C."/>
            <person name="Noirot C."/>
            <person name="O'Bleness M."/>
            <person name="Paule C.R."/>
            <person name="Poulain J."/>
            <person name="Prion F."/>
            <person name="Qin B."/>
            <person name="Qu C."/>
            <person name="Retzel E.F."/>
            <person name="Riddle C."/>
            <person name="Sallet E."/>
            <person name="Samain S."/>
            <person name="Samson N."/>
            <person name="Sanders I."/>
            <person name="Saurat O."/>
            <person name="Scarpelli C."/>
            <person name="Schiex T."/>
            <person name="Segurens B."/>
            <person name="Severin A.J."/>
            <person name="Sherrier D.J."/>
            <person name="Shi R."/>
            <person name="Sims S."/>
            <person name="Singer S.R."/>
            <person name="Sinharoy S."/>
            <person name="Sterck L."/>
            <person name="Viollet A."/>
            <person name="Wang B.B."/>
            <person name="Wang K."/>
            <person name="Wang M."/>
            <person name="Wang X."/>
            <person name="Warfsmann J."/>
            <person name="Weissenbach J."/>
            <person name="White D.D."/>
            <person name="White J.D."/>
            <person name="Wiley G.B."/>
            <person name="Wincker P."/>
            <person name="Xing Y."/>
            <person name="Yang L."/>
            <person name="Yao Z."/>
            <person name="Ying F."/>
            <person name="Zhai J."/>
            <person name="Zhou L."/>
            <person name="Zuber A."/>
            <person name="Denarie J."/>
            <person name="Dixon R.A."/>
            <person name="May G.D."/>
            <person name="Schwartz D.C."/>
            <person name="Rogers J."/>
            <person name="Quetier F."/>
            <person name="Town C.D."/>
            <person name="Roe B.A."/>
        </authorList>
    </citation>
    <scope>NUCLEOTIDE SEQUENCE [LARGE SCALE GENOMIC DNA]</scope>
    <source>
        <strain evidence="2">A17</strain>
        <strain evidence="4 5">cv. Jemalong A17</strain>
    </source>
</reference>
<name>G7JA18_MEDTR</name>
<dbReference type="EMBL" id="CM001219">
    <property type="protein sequence ID" value="AES71042.1"/>
    <property type="molecule type" value="Genomic_DNA"/>
</dbReference>
<dbReference type="PaxDb" id="3880-AES71042"/>
<keyword evidence="1" id="KW-1133">Transmembrane helix</keyword>
<proteinExistence type="predicted"/>
<evidence type="ECO:0000313" key="4">
    <source>
        <dbReference type="EnsemblPlants" id="AES71042"/>
    </source>
</evidence>